<keyword evidence="8 10" id="KW-0406">Ion transport</keyword>
<accession>A0A2H3J7V3</accession>
<evidence type="ECO:0000313" key="13">
    <source>
        <dbReference type="Proteomes" id="UP000218811"/>
    </source>
</evidence>
<evidence type="ECO:0000256" key="9">
    <source>
        <dbReference type="ARBA" id="ARBA00023136"/>
    </source>
</evidence>
<sequence length="869" mass="96817">MINISSHLNFYRIHLLFFTLTPLILSGILYADNGDRPVAYIDSLYNCVSAMTMTGLATVDLSGLTPFQQALLFIQMCSGNIVLVSWVMVYIRRRYLAQQFKQVVQLELGGETPGEDIRFAQPRANSTSCWKKRGSQFLWHHTHVEQDLAGDSRPSTSDAVDGQSQRIRLEIRRAADAPRLINPSGDISEVHLNPSSTHHVRDTSPHGIERAAALQISPEDISIEASNAEGSTEPSTLAAEEDVCDHRPKLPEDHAYTTHGKLIASDNVPSSAATRPNAPAGNGLSMPRTPTIEFIEASRSPRQFQHADQIKPRPTTRTDAERGLTQDQSTLPRSVGSSRTIRPPTHAIHADFGGFPMPHRLLSSLFHRCFPKIERKLTRTLTIPRTETITSRYASQSAGARPVPYISFEAVVGRNSSFKDLTEEQMEELGGVEYRALTALLWIVGGYHIAVQLLAFAVIAPYMSIRRWSDDFKPPVLHKDISPVWFSAFQVVSAYTNTGFSLEDTSMVPFQEAYPTLFLMVLLILAGNTAFPIFLRLTIWMLKILLKQRRRANETLQFLLDHPRRCFIYLFPSHHTWILATILFILNGSDWFFFLILDLGNPAITSIPAGVRVAVGLLQATAVRTAGFTAVSLATIAPAVKALYVIMMYVSAYPIAMSVRSTNVYEKKSLGIFDDEHEPDGDPDPKESRIAVWSEYLSLHMRKQLSFDMWWLATALFLICIIERDGLDDAENATWFNIFSILFELVAAYGTVGLSLGIPYANYSFSGALKPLSKLIICVVMLRGRHRGLPVAIDRAVMLSPEFDKVLQEHSSASDVGRGDNLATPIRTSALREDGGKQAEGPRPDGLRQRPLRGIPEQNQLKDDSGEYT</sequence>
<organism evidence="12 13">
    <name type="scientific">Wolfiporia cocos (strain MD-104)</name>
    <name type="common">Brown rot fungus</name>
    <dbReference type="NCBI Taxonomy" id="742152"/>
    <lineage>
        <taxon>Eukaryota</taxon>
        <taxon>Fungi</taxon>
        <taxon>Dikarya</taxon>
        <taxon>Basidiomycota</taxon>
        <taxon>Agaricomycotina</taxon>
        <taxon>Agaricomycetes</taxon>
        <taxon>Polyporales</taxon>
        <taxon>Phaeolaceae</taxon>
        <taxon>Wolfiporia</taxon>
    </lineage>
</organism>
<keyword evidence="7 10" id="KW-1133">Transmembrane helix</keyword>
<comment type="similarity">
    <text evidence="2 10">Belongs to the TrkH potassium transport family.</text>
</comment>
<feature type="transmembrane region" description="Helical" evidence="10">
    <location>
        <begin position="70"/>
        <end position="91"/>
    </location>
</feature>
<feature type="transmembrane region" description="Helical" evidence="10">
    <location>
        <begin position="517"/>
        <end position="546"/>
    </location>
</feature>
<protein>
    <recommendedName>
        <fullName evidence="10">Potassium transport protein</fullName>
    </recommendedName>
</protein>
<proteinExistence type="inferred from homology"/>
<feature type="transmembrane region" description="Helical" evidence="10">
    <location>
        <begin position="592"/>
        <end position="615"/>
    </location>
</feature>
<dbReference type="Pfam" id="PF02386">
    <property type="entry name" value="TrkH"/>
    <property type="match status" value="1"/>
</dbReference>
<keyword evidence="13" id="KW-1185">Reference proteome</keyword>
<dbReference type="NCBIfam" id="TIGR00934">
    <property type="entry name" value="2a38euk"/>
    <property type="match status" value="1"/>
</dbReference>
<evidence type="ECO:0000256" key="11">
    <source>
        <dbReference type="SAM" id="MobiDB-lite"/>
    </source>
</evidence>
<feature type="transmembrane region" description="Helical" evidence="10">
    <location>
        <begin position="627"/>
        <end position="650"/>
    </location>
</feature>
<keyword evidence="6 10" id="KW-0630">Potassium</keyword>
<dbReference type="GO" id="GO:1990573">
    <property type="term" value="P:potassium ion import across plasma membrane"/>
    <property type="evidence" value="ECO:0007669"/>
    <property type="project" value="TreeGrafter"/>
</dbReference>
<feature type="region of interest" description="Disordered" evidence="11">
    <location>
        <begin position="267"/>
        <end position="343"/>
    </location>
</feature>
<dbReference type="PIRSF" id="PIRSF002450">
    <property type="entry name" value="K+_transpter_TRK"/>
    <property type="match status" value="1"/>
</dbReference>
<feature type="transmembrane region" description="Helical" evidence="10">
    <location>
        <begin position="705"/>
        <end position="722"/>
    </location>
</feature>
<gene>
    <name evidence="12" type="ORF">WOLCODRAFT_136219</name>
</gene>
<feature type="transmembrane region" description="Helical" evidence="10">
    <location>
        <begin position="734"/>
        <end position="757"/>
    </location>
</feature>
<dbReference type="InterPro" id="IPR015958">
    <property type="entry name" value="Trk1_fungi"/>
</dbReference>
<evidence type="ECO:0000256" key="4">
    <source>
        <dbReference type="ARBA" id="ARBA00022538"/>
    </source>
</evidence>
<feature type="transmembrane region" description="Helical" evidence="10">
    <location>
        <begin position="439"/>
        <end position="463"/>
    </location>
</feature>
<evidence type="ECO:0000256" key="2">
    <source>
        <dbReference type="ARBA" id="ARBA00009137"/>
    </source>
</evidence>
<evidence type="ECO:0000256" key="3">
    <source>
        <dbReference type="ARBA" id="ARBA00022448"/>
    </source>
</evidence>
<keyword evidence="9 10" id="KW-0472">Membrane</keyword>
<dbReference type="STRING" id="742152.A0A2H3J7V3"/>
<dbReference type="AlphaFoldDB" id="A0A2H3J7V3"/>
<dbReference type="PANTHER" id="PTHR31064">
    <property type="entry name" value="POTASSIUM TRANSPORT PROTEIN DDB_G0292412-RELATED"/>
    <property type="match status" value="1"/>
</dbReference>
<evidence type="ECO:0000256" key="8">
    <source>
        <dbReference type="ARBA" id="ARBA00023065"/>
    </source>
</evidence>
<keyword evidence="5 10" id="KW-0812">Transmembrane</keyword>
<dbReference type="GO" id="GO:0140107">
    <property type="term" value="F:high-affinity potassium ion transmembrane transporter activity"/>
    <property type="evidence" value="ECO:0007669"/>
    <property type="project" value="TreeGrafter"/>
</dbReference>
<feature type="transmembrane region" description="Helical" evidence="10">
    <location>
        <begin position="12"/>
        <end position="31"/>
    </location>
</feature>
<dbReference type="InterPro" id="IPR051143">
    <property type="entry name" value="TrkH_K-transport"/>
</dbReference>
<evidence type="ECO:0000256" key="10">
    <source>
        <dbReference type="PIRNR" id="PIRNR002450"/>
    </source>
</evidence>
<name>A0A2H3J7V3_WOLCO</name>
<keyword evidence="4 10" id="KW-0633">Potassium transport</keyword>
<evidence type="ECO:0000256" key="7">
    <source>
        <dbReference type="ARBA" id="ARBA00022989"/>
    </source>
</evidence>
<evidence type="ECO:0000256" key="5">
    <source>
        <dbReference type="ARBA" id="ARBA00022692"/>
    </source>
</evidence>
<feature type="compositionally biased region" description="Basic and acidic residues" evidence="11">
    <location>
        <begin position="308"/>
        <end position="324"/>
    </location>
</feature>
<feature type="region of interest" description="Disordered" evidence="11">
    <location>
        <begin position="810"/>
        <end position="869"/>
    </location>
</feature>
<dbReference type="OrthoDB" id="9999863at2759"/>
<feature type="compositionally biased region" description="Polar residues" evidence="11">
    <location>
        <begin position="325"/>
        <end position="340"/>
    </location>
</feature>
<dbReference type="InterPro" id="IPR004773">
    <property type="entry name" value="K/Na_transp_Trk1/HKT1"/>
</dbReference>
<feature type="compositionally biased region" description="Basic and acidic residues" evidence="11">
    <location>
        <begin position="830"/>
        <end position="848"/>
    </location>
</feature>
<evidence type="ECO:0000313" key="12">
    <source>
        <dbReference type="EMBL" id="PCH38352.1"/>
    </source>
</evidence>
<evidence type="ECO:0000256" key="1">
    <source>
        <dbReference type="ARBA" id="ARBA00004141"/>
    </source>
</evidence>
<reference evidence="12 13" key="1">
    <citation type="journal article" date="2012" name="Science">
        <title>The Paleozoic origin of enzymatic lignin decomposition reconstructed from 31 fungal genomes.</title>
        <authorList>
            <person name="Floudas D."/>
            <person name="Binder M."/>
            <person name="Riley R."/>
            <person name="Barry K."/>
            <person name="Blanchette R.A."/>
            <person name="Henrissat B."/>
            <person name="Martinez A.T."/>
            <person name="Otillar R."/>
            <person name="Spatafora J.W."/>
            <person name="Yadav J.S."/>
            <person name="Aerts A."/>
            <person name="Benoit I."/>
            <person name="Boyd A."/>
            <person name="Carlson A."/>
            <person name="Copeland A."/>
            <person name="Coutinho P.M."/>
            <person name="de Vries R.P."/>
            <person name="Ferreira P."/>
            <person name="Findley K."/>
            <person name="Foster B."/>
            <person name="Gaskell J."/>
            <person name="Glotzer D."/>
            <person name="Gorecki P."/>
            <person name="Heitman J."/>
            <person name="Hesse C."/>
            <person name="Hori C."/>
            <person name="Igarashi K."/>
            <person name="Jurgens J.A."/>
            <person name="Kallen N."/>
            <person name="Kersten P."/>
            <person name="Kohler A."/>
            <person name="Kuees U."/>
            <person name="Kumar T.K.A."/>
            <person name="Kuo A."/>
            <person name="LaButti K."/>
            <person name="Larrondo L.F."/>
            <person name="Lindquist E."/>
            <person name="Ling A."/>
            <person name="Lombard V."/>
            <person name="Lucas S."/>
            <person name="Lundell T."/>
            <person name="Martin R."/>
            <person name="McLaughlin D.J."/>
            <person name="Morgenstern I."/>
            <person name="Morin E."/>
            <person name="Murat C."/>
            <person name="Nagy L.G."/>
            <person name="Nolan M."/>
            <person name="Ohm R.A."/>
            <person name="Patyshakuliyeva A."/>
            <person name="Rokas A."/>
            <person name="Ruiz-Duenas F.J."/>
            <person name="Sabat G."/>
            <person name="Salamov A."/>
            <person name="Samejima M."/>
            <person name="Schmutz J."/>
            <person name="Slot J.C."/>
            <person name="St John F."/>
            <person name="Stenlid J."/>
            <person name="Sun H."/>
            <person name="Sun S."/>
            <person name="Syed K."/>
            <person name="Tsang A."/>
            <person name="Wiebenga A."/>
            <person name="Young D."/>
            <person name="Pisabarro A."/>
            <person name="Eastwood D.C."/>
            <person name="Martin F."/>
            <person name="Cullen D."/>
            <person name="Grigoriev I.V."/>
            <person name="Hibbett D.S."/>
        </authorList>
    </citation>
    <scope>NUCLEOTIDE SEQUENCE [LARGE SCALE GENOMIC DNA]</scope>
    <source>
        <strain evidence="12 13">MD-104</strain>
    </source>
</reference>
<keyword evidence="3 10" id="KW-0813">Transport</keyword>
<dbReference type="OMA" id="IWIRRSF"/>
<dbReference type="PANTHER" id="PTHR31064:SF30">
    <property type="entry name" value="HIGH-AFFINITY POTASSIUM TRANSPORT PROTEIN-RELATED"/>
    <property type="match status" value="1"/>
</dbReference>
<dbReference type="GO" id="GO:0030007">
    <property type="term" value="P:intracellular potassium ion homeostasis"/>
    <property type="evidence" value="ECO:0007669"/>
    <property type="project" value="UniProtKB-UniRule"/>
</dbReference>
<comment type="subcellular location">
    <subcellularLocation>
        <location evidence="1">Membrane</location>
        <topology evidence="1">Multi-pass membrane protein</topology>
    </subcellularLocation>
</comment>
<evidence type="ECO:0000256" key="6">
    <source>
        <dbReference type="ARBA" id="ARBA00022958"/>
    </source>
</evidence>
<dbReference type="InterPro" id="IPR003445">
    <property type="entry name" value="Cat_transpt"/>
</dbReference>
<dbReference type="EMBL" id="KB467942">
    <property type="protein sequence ID" value="PCH38352.1"/>
    <property type="molecule type" value="Genomic_DNA"/>
</dbReference>
<dbReference type="Proteomes" id="UP000218811">
    <property type="component" value="Unassembled WGS sequence"/>
</dbReference>
<feature type="transmembrane region" description="Helical" evidence="10">
    <location>
        <begin position="567"/>
        <end position="586"/>
    </location>
</feature>
<feature type="compositionally biased region" description="Basic and acidic residues" evidence="11">
    <location>
        <begin position="860"/>
        <end position="869"/>
    </location>
</feature>
<dbReference type="GO" id="GO:0005886">
    <property type="term" value="C:plasma membrane"/>
    <property type="evidence" value="ECO:0007669"/>
    <property type="project" value="InterPro"/>
</dbReference>